<dbReference type="CAZy" id="GH10">
    <property type="family name" value="Glycoside Hydrolase Family 10"/>
</dbReference>
<gene>
    <name evidence="10" type="primary">xyn10b</name>
</gene>
<dbReference type="InterPro" id="IPR003305">
    <property type="entry name" value="CenC_carb-bd"/>
</dbReference>
<dbReference type="InterPro" id="IPR031158">
    <property type="entry name" value="GH10_AS"/>
</dbReference>
<evidence type="ECO:0000256" key="4">
    <source>
        <dbReference type="ARBA" id="ARBA00023277"/>
    </source>
</evidence>
<comment type="similarity">
    <text evidence="1">Belongs to the glycosyl hydrolase 10 (cellulase F) family.</text>
</comment>
<sequence>MKKSTIAFLLILTLFSSHLSKKLTILAEEDDSIIVKTSFEDGDTSMFTPRGEGDTSVFVVTTDGGKTGDSYLAVTEREKNWNGAQYDLGKKCTPGGQYLVSAWLKTPWYCNICLSMPYTDGSGEAHYNNLKCVVSQGDWVEIKEYKFSMPSGCTDVFLYFENTSGNNDFYIDDFELKKAPEGKIQENISSLKDVYKKYFKVGTATTVAEISPKTTQKLILKHFNSLTPGNELKPESILDRAGTLAAAEETGDYTNPLVKIGAASPILDFCAENDIPVRGHTLVWHSQTPTWFFKEKFDADGDWVDKETMLKRMENYIKNVFDAVKKAYPTINFYAWDVVNEAWLDNGVPRTGGSHEQNANYSPWVKIFGDNSFIKYAFQFARKYGIEGCKYYYNDYNEYMPQKTQAMIDMVKELNEGETLIDGIGLQSHLDVSFPGLSAYEKAVKLFSETGVDLQITELDVTTNDHSEAGFEKQAQYYSDIMDIIMKYSKSFSAVVFWGTTDDQSWRASRYPLLFNEDYTAKPCFYSIVDNVE</sequence>
<dbReference type="PANTHER" id="PTHR31490:SF90">
    <property type="entry name" value="ENDO-1,4-BETA-XYLANASE A"/>
    <property type="match status" value="1"/>
</dbReference>
<reference evidence="10" key="1">
    <citation type="journal article" date="2003" name="Biochem. J.">
        <title>Characterization of XYN10B, a modular xylanase from the ruminal protozoan Polyplastron multivesiculatum, with a family 22 carbohydrate-binding module that binds to cellulose.</title>
        <authorList>
            <person name="Devillard E."/>
            <person name="Bera-Maillet C."/>
            <person name="Flint H.J."/>
            <person name="Scott K.P."/>
            <person name="Newbold C.J."/>
            <person name="Wallace R.J."/>
            <person name="Jouany J.P."/>
            <person name="Forano E."/>
        </authorList>
    </citation>
    <scope>NUCLEOTIDE SEQUENCE</scope>
</reference>
<feature type="chain" id="PRO_5004334075" evidence="8">
    <location>
        <begin position="21"/>
        <end position="533"/>
    </location>
</feature>
<dbReference type="InterPro" id="IPR044846">
    <property type="entry name" value="GH10"/>
</dbReference>
<dbReference type="SMART" id="SM00633">
    <property type="entry name" value="Glyco_10"/>
    <property type="match status" value="1"/>
</dbReference>
<keyword evidence="6" id="KW-0624">Polysaccharide degradation</keyword>
<evidence type="ECO:0000256" key="5">
    <source>
        <dbReference type="ARBA" id="ARBA00023295"/>
    </source>
</evidence>
<dbReference type="InterPro" id="IPR001000">
    <property type="entry name" value="GH10_dom"/>
</dbReference>
<dbReference type="GO" id="GO:0031176">
    <property type="term" value="F:endo-1,4-beta-xylanase activity"/>
    <property type="evidence" value="ECO:0007669"/>
    <property type="project" value="UniProtKB-ARBA"/>
</dbReference>
<dbReference type="PRINTS" id="PR00134">
    <property type="entry name" value="GLHYDRLASE10"/>
</dbReference>
<keyword evidence="10" id="KW-0858">Xylan degradation</keyword>
<dbReference type="Gene3D" id="3.20.20.80">
    <property type="entry name" value="Glycosidases"/>
    <property type="match status" value="1"/>
</dbReference>
<proteinExistence type="evidence at transcript level"/>
<evidence type="ECO:0000256" key="8">
    <source>
        <dbReference type="SAM" id="SignalP"/>
    </source>
</evidence>
<keyword evidence="3" id="KW-0378">Hydrolase</keyword>
<evidence type="ECO:0000259" key="9">
    <source>
        <dbReference type="PROSITE" id="PS51760"/>
    </source>
</evidence>
<organism evidence="10">
    <name type="scientific">Polyplastron multivesiculatum</name>
    <dbReference type="NCBI Taxonomy" id="47894"/>
    <lineage>
        <taxon>Eukaryota</taxon>
        <taxon>Sar</taxon>
        <taxon>Alveolata</taxon>
        <taxon>Ciliophora</taxon>
        <taxon>Intramacronucleata</taxon>
        <taxon>Litostomatea</taxon>
        <taxon>Trichostomatia</taxon>
        <taxon>Entodiniomorphida</taxon>
        <taxon>Ophryoscolecidae</taxon>
        <taxon>Polyplastron</taxon>
    </lineage>
</organism>
<evidence type="ECO:0000256" key="6">
    <source>
        <dbReference type="ARBA" id="ARBA00023326"/>
    </source>
</evidence>
<evidence type="ECO:0000256" key="7">
    <source>
        <dbReference type="PROSITE-ProRule" id="PRU10061"/>
    </source>
</evidence>
<evidence type="ECO:0000313" key="10">
    <source>
        <dbReference type="EMBL" id="CAB65753.1"/>
    </source>
</evidence>
<evidence type="ECO:0000256" key="2">
    <source>
        <dbReference type="ARBA" id="ARBA00022737"/>
    </source>
</evidence>
<dbReference type="PANTHER" id="PTHR31490">
    <property type="entry name" value="GLYCOSYL HYDROLASE"/>
    <property type="match status" value="1"/>
</dbReference>
<dbReference type="PROSITE" id="PS51760">
    <property type="entry name" value="GH10_2"/>
    <property type="match status" value="1"/>
</dbReference>
<dbReference type="SUPFAM" id="SSF51445">
    <property type="entry name" value="(Trans)glycosidases"/>
    <property type="match status" value="1"/>
</dbReference>
<evidence type="ECO:0000256" key="3">
    <source>
        <dbReference type="ARBA" id="ARBA00022801"/>
    </source>
</evidence>
<name>Q9U0G1_9CILI</name>
<dbReference type="AlphaFoldDB" id="Q9U0G1"/>
<protein>
    <submittedName>
        <fullName evidence="10">Xylanase 10B</fullName>
    </submittedName>
</protein>
<keyword evidence="4" id="KW-0119">Carbohydrate metabolism</keyword>
<dbReference type="InterPro" id="IPR008979">
    <property type="entry name" value="Galactose-bd-like_sf"/>
</dbReference>
<feature type="active site" description="Nucleophile" evidence="7">
    <location>
        <position position="458"/>
    </location>
</feature>
<feature type="signal peptide" evidence="8">
    <location>
        <begin position="1"/>
        <end position="20"/>
    </location>
</feature>
<dbReference type="InterPro" id="IPR017853">
    <property type="entry name" value="GH"/>
</dbReference>
<dbReference type="Gene3D" id="2.60.120.260">
    <property type="entry name" value="Galactose-binding domain-like"/>
    <property type="match status" value="1"/>
</dbReference>
<keyword evidence="8" id="KW-0732">Signal</keyword>
<feature type="domain" description="GH10" evidence="9">
    <location>
        <begin position="185"/>
        <end position="531"/>
    </location>
</feature>
<dbReference type="CAZy" id="CBM22">
    <property type="family name" value="Carbohydrate-Binding Module Family 22"/>
</dbReference>
<dbReference type="Pfam" id="PF00331">
    <property type="entry name" value="Glyco_hydro_10"/>
    <property type="match status" value="1"/>
</dbReference>
<accession>Q9U0G1</accession>
<dbReference type="EMBL" id="AJ252150">
    <property type="protein sequence ID" value="CAB65753.1"/>
    <property type="molecule type" value="mRNA"/>
</dbReference>
<keyword evidence="5" id="KW-0326">Glycosidase</keyword>
<dbReference type="Pfam" id="PF02018">
    <property type="entry name" value="CBM_4_9"/>
    <property type="match status" value="1"/>
</dbReference>
<keyword evidence="2" id="KW-0677">Repeat</keyword>
<evidence type="ECO:0000256" key="1">
    <source>
        <dbReference type="ARBA" id="ARBA00007495"/>
    </source>
</evidence>
<dbReference type="PROSITE" id="PS00591">
    <property type="entry name" value="GH10_1"/>
    <property type="match status" value="1"/>
</dbReference>
<dbReference type="GO" id="GO:0045493">
    <property type="term" value="P:xylan catabolic process"/>
    <property type="evidence" value="ECO:0007669"/>
    <property type="project" value="UniProtKB-KW"/>
</dbReference>
<dbReference type="SUPFAM" id="SSF49785">
    <property type="entry name" value="Galactose-binding domain-like"/>
    <property type="match status" value="1"/>
</dbReference>